<keyword evidence="3 7" id="KW-0645">Protease</keyword>
<keyword evidence="14" id="KW-1185">Reference proteome</keyword>
<evidence type="ECO:0000256" key="5">
    <source>
        <dbReference type="ARBA" id="ARBA00022825"/>
    </source>
</evidence>
<protein>
    <recommendedName>
        <fullName evidence="7 12">ATP-dependent Clp protease proteolytic subunit</fullName>
        <ecNumber evidence="7 10">3.4.21.92</ecNumber>
    </recommendedName>
    <alternativeName>
        <fullName evidence="7">Endopeptidase Clp</fullName>
    </alternativeName>
</protein>
<name>A0A8A4ZBT6_9MICO</name>
<dbReference type="HAMAP" id="MF_00444">
    <property type="entry name" value="ClpP"/>
    <property type="match status" value="1"/>
</dbReference>
<evidence type="ECO:0000256" key="3">
    <source>
        <dbReference type="ARBA" id="ARBA00022670"/>
    </source>
</evidence>
<evidence type="ECO:0000256" key="10">
    <source>
        <dbReference type="RuleBase" id="RU000549"/>
    </source>
</evidence>
<dbReference type="InterPro" id="IPR033135">
    <property type="entry name" value="ClpP_His_AS"/>
</dbReference>
<dbReference type="InterPro" id="IPR018215">
    <property type="entry name" value="ClpP_Ser_AS"/>
</dbReference>
<organism evidence="13 14">
    <name type="scientific">Pengzhenrongella sicca</name>
    <dbReference type="NCBI Taxonomy" id="2819238"/>
    <lineage>
        <taxon>Bacteria</taxon>
        <taxon>Bacillati</taxon>
        <taxon>Actinomycetota</taxon>
        <taxon>Actinomycetes</taxon>
        <taxon>Micrococcales</taxon>
        <taxon>Pengzhenrongella</taxon>
    </lineage>
</organism>
<dbReference type="Pfam" id="PF00574">
    <property type="entry name" value="CLP_protease"/>
    <property type="match status" value="1"/>
</dbReference>
<dbReference type="NCBIfam" id="NF001368">
    <property type="entry name" value="PRK00277.1"/>
    <property type="match status" value="1"/>
</dbReference>
<feature type="active site" evidence="7 9">
    <location>
        <position position="126"/>
    </location>
</feature>
<evidence type="ECO:0000256" key="11">
    <source>
        <dbReference type="RuleBase" id="RU000550"/>
    </source>
</evidence>
<proteinExistence type="inferred from homology"/>
<comment type="catalytic activity">
    <reaction evidence="6 7 9">
        <text>Hydrolysis of proteins to small peptides in the presence of ATP and magnesium. alpha-casein is the usual test substrate. In the absence of ATP, only oligopeptides shorter than five residues are hydrolyzed (such as succinyl-Leu-Tyr-|-NHMec, and Leu-Tyr-Leu-|-Tyr-Trp, in which cleavage of the -Tyr-|-Leu- and -Tyr-|-Trp bonds also occurs).</text>
        <dbReference type="EC" id="3.4.21.92"/>
    </reaction>
</comment>
<evidence type="ECO:0000256" key="12">
    <source>
        <dbReference type="RuleBase" id="RU003567"/>
    </source>
</evidence>
<dbReference type="CDD" id="cd07017">
    <property type="entry name" value="S14_ClpP_2"/>
    <property type="match status" value="1"/>
</dbReference>
<sequence>MAGHYTVPMVVEQRPTGERTADIFSRLLSERIIFLGTEIDDDVANVTIAQLLHLQSANPDDGISLYINSPGGSLTALMAIYDTMQFVRPEISTFCMGQAASAAAVLLAAGAPGKRFALEHARVLLHQPSGGGEGTVADLEIQAREVLRLRAAVEQILSRHTGHAVDKLRIDTDRDRIFDAREAVEYGLIDDIVTSVKLTDGQAARRVA</sequence>
<dbReference type="RefSeq" id="WP_227423734.1">
    <property type="nucleotide sequence ID" value="NZ_CP071868.1"/>
</dbReference>
<evidence type="ECO:0000256" key="1">
    <source>
        <dbReference type="ARBA" id="ARBA00007039"/>
    </source>
</evidence>
<evidence type="ECO:0000256" key="7">
    <source>
        <dbReference type="HAMAP-Rule" id="MF_00444"/>
    </source>
</evidence>
<feature type="active site" evidence="8">
    <location>
        <position position="101"/>
    </location>
</feature>
<dbReference type="PROSITE" id="PS00381">
    <property type="entry name" value="CLP_PROTEASE_SER"/>
    <property type="match status" value="1"/>
</dbReference>
<dbReference type="PANTHER" id="PTHR10381:SF26">
    <property type="entry name" value="ATP-DEPENDENT CLP PROTEASE PROTEOLYTIC SUBUNIT-LIKE-RELATED"/>
    <property type="match status" value="1"/>
</dbReference>
<dbReference type="GO" id="GO:0006515">
    <property type="term" value="P:protein quality control for misfolded or incompletely synthesized proteins"/>
    <property type="evidence" value="ECO:0007669"/>
    <property type="project" value="TreeGrafter"/>
</dbReference>
<dbReference type="InterPro" id="IPR029045">
    <property type="entry name" value="ClpP/crotonase-like_dom_sf"/>
</dbReference>
<dbReference type="InterPro" id="IPR023562">
    <property type="entry name" value="ClpP/TepA"/>
</dbReference>
<feature type="active site" description="Nucleophile" evidence="7">
    <location>
        <position position="101"/>
    </location>
</feature>
<dbReference type="Gene3D" id="3.90.226.10">
    <property type="entry name" value="2-enoyl-CoA Hydratase, Chain A, domain 1"/>
    <property type="match status" value="1"/>
</dbReference>
<dbReference type="GO" id="GO:0009368">
    <property type="term" value="C:endopeptidase Clp complex"/>
    <property type="evidence" value="ECO:0007669"/>
    <property type="project" value="TreeGrafter"/>
</dbReference>
<dbReference type="InterPro" id="IPR001907">
    <property type="entry name" value="ClpP"/>
</dbReference>
<evidence type="ECO:0000313" key="13">
    <source>
        <dbReference type="EMBL" id="QTE29450.1"/>
    </source>
</evidence>
<keyword evidence="4 7" id="KW-0378">Hydrolase</keyword>
<reference evidence="13" key="1">
    <citation type="submission" date="2021-03" db="EMBL/GenBank/DDBJ databases">
        <title>Pengzhenrongella sicca gen. nov., sp. nov., a new member of suborder Micrococcineae isolated from High-Arctic tundra soil.</title>
        <authorList>
            <person name="Peng F."/>
        </authorList>
    </citation>
    <scope>NUCLEOTIDE SEQUENCE</scope>
    <source>
        <strain evidence="13">LRZ-2</strain>
    </source>
</reference>
<dbReference type="GO" id="GO:0004176">
    <property type="term" value="F:ATP-dependent peptidase activity"/>
    <property type="evidence" value="ECO:0007669"/>
    <property type="project" value="InterPro"/>
</dbReference>
<gene>
    <name evidence="7" type="primary">clpP</name>
    <name evidence="13" type="ORF">J4E96_19700</name>
</gene>
<dbReference type="GO" id="GO:0051117">
    <property type="term" value="F:ATPase binding"/>
    <property type="evidence" value="ECO:0007669"/>
    <property type="project" value="TreeGrafter"/>
</dbReference>
<comment type="subunit">
    <text evidence="7">Fourteen ClpP subunits assemble into 2 heptameric rings which stack back to back to give a disk-like structure with a central cavity, resembling the structure of eukaryotic proteasomes.</text>
</comment>
<keyword evidence="2 7" id="KW-0963">Cytoplasm</keyword>
<dbReference type="AlphaFoldDB" id="A0A8A4ZBT6"/>
<dbReference type="FunFam" id="3.90.226.10:FF:000002">
    <property type="entry name" value="ATP-dependent Clp protease proteolytic subunit"/>
    <property type="match status" value="1"/>
</dbReference>
<dbReference type="GO" id="GO:0004252">
    <property type="term" value="F:serine-type endopeptidase activity"/>
    <property type="evidence" value="ECO:0007669"/>
    <property type="project" value="UniProtKB-UniRule"/>
</dbReference>
<dbReference type="PROSITE" id="PS00382">
    <property type="entry name" value="CLP_PROTEASE_HIS"/>
    <property type="match status" value="1"/>
</dbReference>
<accession>A0A8A4ZBT6</accession>
<evidence type="ECO:0000313" key="14">
    <source>
        <dbReference type="Proteomes" id="UP000663937"/>
    </source>
</evidence>
<dbReference type="EMBL" id="CP071868">
    <property type="protein sequence ID" value="QTE29450.1"/>
    <property type="molecule type" value="Genomic_DNA"/>
</dbReference>
<evidence type="ECO:0000256" key="9">
    <source>
        <dbReference type="PROSITE-ProRule" id="PRU10086"/>
    </source>
</evidence>
<dbReference type="NCBIfam" id="NF009205">
    <property type="entry name" value="PRK12553.1"/>
    <property type="match status" value="1"/>
</dbReference>
<evidence type="ECO:0000256" key="4">
    <source>
        <dbReference type="ARBA" id="ARBA00022801"/>
    </source>
</evidence>
<dbReference type="GO" id="GO:0005737">
    <property type="term" value="C:cytoplasm"/>
    <property type="evidence" value="ECO:0007669"/>
    <property type="project" value="UniProtKB-SubCell"/>
</dbReference>
<evidence type="ECO:0000256" key="6">
    <source>
        <dbReference type="ARBA" id="ARBA00034021"/>
    </source>
</evidence>
<dbReference type="SUPFAM" id="SSF52096">
    <property type="entry name" value="ClpP/crotonase"/>
    <property type="match status" value="1"/>
</dbReference>
<dbReference type="PANTHER" id="PTHR10381">
    <property type="entry name" value="ATP-DEPENDENT CLP PROTEASE PROTEOLYTIC SUBUNIT"/>
    <property type="match status" value="1"/>
</dbReference>
<dbReference type="Proteomes" id="UP000663937">
    <property type="component" value="Chromosome"/>
</dbReference>
<dbReference type="EC" id="3.4.21.92" evidence="7 10"/>
<evidence type="ECO:0000256" key="2">
    <source>
        <dbReference type="ARBA" id="ARBA00022490"/>
    </source>
</evidence>
<keyword evidence="5 7" id="KW-0720">Serine protease</keyword>
<comment type="similarity">
    <text evidence="1 7 12">Belongs to the peptidase S14 family.</text>
</comment>
<dbReference type="PRINTS" id="PR00127">
    <property type="entry name" value="CLPPROTEASEP"/>
</dbReference>
<evidence type="ECO:0000256" key="8">
    <source>
        <dbReference type="PROSITE-ProRule" id="PRU10085"/>
    </source>
</evidence>
<comment type="function">
    <text evidence="7 11">Cleaves peptides in various proteins in a process that requires ATP hydrolysis. Has a chymotrypsin-like activity. Plays a major role in the degradation of misfolded proteins.</text>
</comment>
<comment type="subcellular location">
    <subcellularLocation>
        <location evidence="7">Cytoplasm</location>
    </subcellularLocation>
</comment>
<dbReference type="KEGG" id="psic:J4E96_19700"/>